<dbReference type="SUPFAM" id="SSF56024">
    <property type="entry name" value="Phospholipase D/nuclease"/>
    <property type="match status" value="1"/>
</dbReference>
<proteinExistence type="predicted"/>
<dbReference type="OrthoDB" id="7790352at2"/>
<dbReference type="CDD" id="cd09176">
    <property type="entry name" value="PLDc_unchar6"/>
    <property type="match status" value="1"/>
</dbReference>
<reference evidence="1 2" key="1">
    <citation type="submission" date="2013-09" db="EMBL/GenBank/DDBJ databases">
        <title>Genome sequencing of Phaeobacter antarcticus sp. nov. SM1211.</title>
        <authorList>
            <person name="Zhang X.-Y."/>
            <person name="Liu C."/>
            <person name="Chen X.-L."/>
            <person name="Xie B.-B."/>
            <person name="Qin Q.-L."/>
            <person name="Rong J.-C."/>
            <person name="Zhang Y.-Z."/>
        </authorList>
    </citation>
    <scope>NUCLEOTIDE SEQUENCE [LARGE SCALE GENOMIC DNA]</scope>
    <source>
        <strain evidence="1 2">SM1211</strain>
    </source>
</reference>
<evidence type="ECO:0000313" key="1">
    <source>
        <dbReference type="EMBL" id="PIL18377.1"/>
    </source>
</evidence>
<gene>
    <name evidence="1" type="ORF">P775_19845</name>
</gene>
<dbReference type="Proteomes" id="UP000231259">
    <property type="component" value="Unassembled WGS sequence"/>
</dbReference>
<dbReference type="AlphaFoldDB" id="A0A2G8RA12"/>
<organism evidence="1 2">
    <name type="scientific">Puniceibacterium antarcticum</name>
    <dbReference type="NCBI Taxonomy" id="1206336"/>
    <lineage>
        <taxon>Bacteria</taxon>
        <taxon>Pseudomonadati</taxon>
        <taxon>Pseudomonadota</taxon>
        <taxon>Alphaproteobacteria</taxon>
        <taxon>Rhodobacterales</taxon>
        <taxon>Paracoccaceae</taxon>
        <taxon>Puniceibacterium</taxon>
    </lineage>
</organism>
<dbReference type="EMBL" id="AWWI01000122">
    <property type="protein sequence ID" value="PIL18377.1"/>
    <property type="molecule type" value="Genomic_DNA"/>
</dbReference>
<accession>A0A2G8RA12</accession>
<dbReference type="Gene3D" id="3.30.870.10">
    <property type="entry name" value="Endonuclease Chain A"/>
    <property type="match status" value="1"/>
</dbReference>
<comment type="caution">
    <text evidence="1">The sequence shown here is derived from an EMBL/GenBank/DDBJ whole genome shotgun (WGS) entry which is preliminary data.</text>
</comment>
<dbReference type="RefSeq" id="WP_099912471.1">
    <property type="nucleotide sequence ID" value="NZ_AWWI01000122.1"/>
</dbReference>
<name>A0A2G8RA12_9RHOB</name>
<evidence type="ECO:0000313" key="2">
    <source>
        <dbReference type="Proteomes" id="UP000231259"/>
    </source>
</evidence>
<sequence length="312" mass="35265">MAGEMLGDQLLELVSSAKERVVLVAPFIKVDALQRVLDAIPISAGLHIDCVTRWRPEDIVDGVCDLEIFEVITDRENAQLWRHPNLHAKFFRADQSCLLGSSNLTGRALGWRLPTNLELLVQLDMNLHELQAWETSLMSSCVSVTVELRDQIAHQAADLAAQRPKKTSIDVEHDDDPTFRWIPLCPSPERLFKVYTGELDEAKMVRSAFEFAQRDLRTLGPPKGYSEEQFLEYVADRLQKLEVVQKVVSASSSGVSDTQAADLIAEYIDASSMISPTDAWRILKRWMMHFFPAQYRIEVGQEILVRGRTLSS</sequence>
<dbReference type="InterPro" id="IPR059166">
    <property type="entry name" value="PLD-like_cat"/>
</dbReference>
<keyword evidence="2" id="KW-1185">Reference proteome</keyword>
<protein>
    <recommendedName>
        <fullName evidence="3">Phospholipase D-like domain-containing protein</fullName>
    </recommendedName>
</protein>
<evidence type="ECO:0008006" key="3">
    <source>
        <dbReference type="Google" id="ProtNLM"/>
    </source>
</evidence>